<comment type="pathway">
    <text evidence="1">Cofactor biosynthesis; ubiquinone biosynthesis.</text>
</comment>
<comment type="similarity">
    <text evidence="1">Belongs to the peptidase U32 family. UbiV subfamily.</text>
</comment>
<feature type="binding site" evidence="1">
    <location>
        <position position="193"/>
    </location>
    <ligand>
        <name>[4Fe-4S] cluster</name>
        <dbReference type="ChEBI" id="CHEBI:49883"/>
    </ligand>
</feature>
<dbReference type="PANTHER" id="PTHR30217">
    <property type="entry name" value="PEPTIDASE U32 FAMILY"/>
    <property type="match status" value="1"/>
</dbReference>
<dbReference type="EMBL" id="PIUM01000001">
    <property type="protein sequence ID" value="PKU26509.1"/>
    <property type="molecule type" value="Genomic_DNA"/>
</dbReference>
<keyword evidence="1" id="KW-0004">4Fe-4S</keyword>
<keyword evidence="3" id="KW-1185">Reference proteome</keyword>
<dbReference type="GO" id="GO:0006744">
    <property type="term" value="P:ubiquinone biosynthetic process"/>
    <property type="evidence" value="ECO:0007669"/>
    <property type="project" value="UniProtKB-UniRule"/>
</dbReference>
<protein>
    <recommendedName>
        <fullName evidence="1">Ubiquinone biosynthesis protein UbiV</fullName>
    </recommendedName>
</protein>
<dbReference type="RefSeq" id="WP_101248740.1">
    <property type="nucleotide sequence ID" value="NZ_PIUM01000001.1"/>
</dbReference>
<dbReference type="InterPro" id="IPR001539">
    <property type="entry name" value="Peptidase_U32"/>
</dbReference>
<gene>
    <name evidence="1" type="primary">ubiV</name>
    <name evidence="2" type="ORF">CWS72_01300</name>
</gene>
<dbReference type="Pfam" id="PF01136">
    <property type="entry name" value="Peptidase_U32"/>
    <property type="match status" value="1"/>
</dbReference>
<keyword evidence="1" id="KW-0411">Iron-sulfur</keyword>
<evidence type="ECO:0000313" key="2">
    <source>
        <dbReference type="EMBL" id="PKU26509.1"/>
    </source>
</evidence>
<evidence type="ECO:0000313" key="3">
    <source>
        <dbReference type="Proteomes" id="UP000233293"/>
    </source>
</evidence>
<dbReference type="NCBIfam" id="NF011991">
    <property type="entry name" value="PRK15447.1"/>
    <property type="match status" value="1"/>
</dbReference>
<name>A0A2N3Q1H5_9PROT</name>
<dbReference type="Proteomes" id="UP000233293">
    <property type="component" value="Unassembled WGS sequence"/>
</dbReference>
<dbReference type="HAMAP" id="MF_02233">
    <property type="entry name" value="UbiV"/>
    <property type="match status" value="1"/>
</dbReference>
<keyword evidence="1" id="KW-0479">Metal-binding</keyword>
<feature type="binding site" evidence="1">
    <location>
        <position position="176"/>
    </location>
    <ligand>
        <name>[4Fe-4S] cluster</name>
        <dbReference type="ChEBI" id="CHEBI:49883"/>
    </ligand>
</feature>
<sequence length="299" mass="32680">MREAKLTVGPVLFNWRPEVWRDFYFRLADEAPVDTVHLGEVVCSKRQPFFAPHLPEVMDRLTAAGKEVVLSSLALVMSERERDAMRALALDAGDLLVEANDLAIAADLAGRPHMIGPFVNVYNEGTLGYLAGRGARRICLPAELPLETLTILAAEDKAEIEVQSFGRLPLALSARCYHARSHNLHKDGCQYVCGQDLDGMAVDTMDGLAFLTVNGTQTMSSRYANLLGELGDLRKAGIHRFRLWPQSGDMVAVAGLFRRVLDGALDAKEAAGRLADLVPPDVEFANGYVHGREGHAFVA</sequence>
<dbReference type="AlphaFoldDB" id="A0A2N3Q1H5"/>
<feature type="binding site" evidence="1">
    <location>
        <position position="43"/>
    </location>
    <ligand>
        <name>[4Fe-4S] cluster</name>
        <dbReference type="ChEBI" id="CHEBI:49883"/>
    </ligand>
</feature>
<keyword evidence="1" id="KW-0408">Iron</keyword>
<dbReference type="InterPro" id="IPR043693">
    <property type="entry name" value="UbiV"/>
</dbReference>
<accession>A0A2N3Q1H5</accession>
<dbReference type="PANTHER" id="PTHR30217:SF11">
    <property type="entry name" value="UBIQUINONE BIOSYNTHESIS PROTEIN UBIV"/>
    <property type="match status" value="1"/>
</dbReference>
<comment type="function">
    <text evidence="1">Required for O(2)-independent ubiquinone (coenzyme Q) biosynthesis. Together with UbiU, is essential for the C6-hydroxylation reaction in the oxygen-independent ubiquinone biosynthesis pathway.</text>
</comment>
<reference evidence="3" key="1">
    <citation type="submission" date="2017-12" db="EMBL/GenBank/DDBJ databases">
        <title>Draft genome sequence of Telmatospirillum siberiense 26-4b1T, an acidotolerant peatland alphaproteobacterium potentially involved in sulfur cycling.</title>
        <authorList>
            <person name="Hausmann B."/>
            <person name="Pjevac P."/>
            <person name="Schreck K."/>
            <person name="Herbold C.W."/>
            <person name="Daims H."/>
            <person name="Wagner M."/>
            <person name="Pester M."/>
            <person name="Loy A."/>
        </authorList>
    </citation>
    <scope>NUCLEOTIDE SEQUENCE [LARGE SCALE GENOMIC DNA]</scope>
    <source>
        <strain evidence="3">26-4b1</strain>
    </source>
</reference>
<comment type="cofactor">
    <cofactor evidence="1">
        <name>[4Fe-4S] cluster</name>
        <dbReference type="ChEBI" id="CHEBI:49883"/>
    </cofactor>
</comment>
<feature type="binding site" evidence="1">
    <location>
        <position position="189"/>
    </location>
    <ligand>
        <name>[4Fe-4S] cluster</name>
        <dbReference type="ChEBI" id="CHEBI:49883"/>
    </ligand>
</feature>
<dbReference type="GO" id="GO:0046872">
    <property type="term" value="F:metal ion binding"/>
    <property type="evidence" value="ECO:0007669"/>
    <property type="project" value="UniProtKB-KW"/>
</dbReference>
<dbReference type="OrthoDB" id="8523349at2"/>
<comment type="subunit">
    <text evidence="1">Forms a heterodimer with UbiU.</text>
</comment>
<organism evidence="2 3">
    <name type="scientific">Telmatospirillum siberiense</name>
    <dbReference type="NCBI Taxonomy" id="382514"/>
    <lineage>
        <taxon>Bacteria</taxon>
        <taxon>Pseudomonadati</taxon>
        <taxon>Pseudomonadota</taxon>
        <taxon>Alphaproteobacteria</taxon>
        <taxon>Rhodospirillales</taxon>
        <taxon>Rhodospirillaceae</taxon>
        <taxon>Telmatospirillum</taxon>
    </lineage>
</organism>
<dbReference type="InterPro" id="IPR051454">
    <property type="entry name" value="RNA/ubiquinone_mod_enzymes"/>
</dbReference>
<keyword evidence="1" id="KW-0831">Ubiquinone biosynthesis</keyword>
<evidence type="ECO:0000256" key="1">
    <source>
        <dbReference type="HAMAP-Rule" id="MF_02233"/>
    </source>
</evidence>
<dbReference type="UniPathway" id="UPA00232"/>
<comment type="caution">
    <text evidence="2">The sequence shown here is derived from an EMBL/GenBank/DDBJ whole genome shotgun (WGS) entry which is preliminary data.</text>
</comment>
<dbReference type="GO" id="GO:0051539">
    <property type="term" value="F:4 iron, 4 sulfur cluster binding"/>
    <property type="evidence" value="ECO:0007669"/>
    <property type="project" value="UniProtKB-UniRule"/>
</dbReference>
<proteinExistence type="inferred from homology"/>